<keyword evidence="1" id="KW-0304">Gas vesicle</keyword>
<reference evidence="5" key="1">
    <citation type="journal article" date="2019" name="Int. J. Syst. Evol. Microbiol.">
        <title>The Global Catalogue of Microorganisms (GCM) 10K type strain sequencing project: providing services to taxonomists for standard genome sequencing and annotation.</title>
        <authorList>
            <consortium name="The Broad Institute Genomics Platform"/>
            <consortium name="The Broad Institute Genome Sequencing Center for Infectious Disease"/>
            <person name="Wu L."/>
            <person name="Ma J."/>
        </authorList>
    </citation>
    <scope>NUCLEOTIDE SEQUENCE [LARGE SCALE GENOMIC DNA]</scope>
    <source>
        <strain evidence="5">CGMCC 4.7152</strain>
    </source>
</reference>
<proteinExistence type="inferred from homology"/>
<gene>
    <name evidence="4" type="ORF">ACFPIJ_43570</name>
</gene>
<dbReference type="RefSeq" id="WP_380124823.1">
    <property type="nucleotide sequence ID" value="NZ_JBHSIU010000066.1"/>
</dbReference>
<dbReference type="InterPro" id="IPR009430">
    <property type="entry name" value="GvpL/GvpF"/>
</dbReference>
<dbReference type="Pfam" id="PF06386">
    <property type="entry name" value="GvpL_GvpF"/>
    <property type="match status" value="1"/>
</dbReference>
<evidence type="ECO:0000256" key="2">
    <source>
        <dbReference type="ARBA" id="ARBA00035108"/>
    </source>
</evidence>
<keyword evidence="5" id="KW-1185">Reference proteome</keyword>
<name>A0ABV9W868_9ACTN</name>
<comment type="caution">
    <text evidence="4">The sequence shown here is derived from an EMBL/GenBank/DDBJ whole genome shotgun (WGS) entry which is preliminary data.</text>
</comment>
<sequence length="262" mass="28569">MADNRQPAGVWLHAVTRDADPCGLDGLTGIGGCAVRTVQAGGLVAVVSSVDLAQFGEEPLRRNLEDLNWLETVARAHHSVVEAVGRSRPVVPARLTTVYRDDARLRAMLEQRRGDFDAVLDRVSGRTEWGVKVYAVPTTAPSSEPSGRKASGRPGTAYLQRRRAQLSAEDQRWQLAVADAEEVHAALTAFAAAAQRHPPQDRRLTGRTEPMLLNGAYLVEMRDSDRFGDAVTAQAARHPGLHLELTGPWPPYSFVTIDEEPP</sequence>
<protein>
    <submittedName>
        <fullName evidence="4">GvpL/GvpF family gas vesicle protein</fullName>
    </submittedName>
</protein>
<comment type="subcellular location">
    <subcellularLocation>
        <location evidence="2">Gas vesicle</location>
    </subcellularLocation>
</comment>
<evidence type="ECO:0000313" key="5">
    <source>
        <dbReference type="Proteomes" id="UP001595912"/>
    </source>
</evidence>
<dbReference type="Proteomes" id="UP001595912">
    <property type="component" value="Unassembled WGS sequence"/>
</dbReference>
<comment type="similarity">
    <text evidence="3">Belongs to the gas vesicle GvpF/GvpL family.</text>
</comment>
<dbReference type="PANTHER" id="PTHR36852:SF1">
    <property type="entry name" value="PROTEIN GVPL 2"/>
    <property type="match status" value="1"/>
</dbReference>
<evidence type="ECO:0000313" key="4">
    <source>
        <dbReference type="EMBL" id="MFC5004693.1"/>
    </source>
</evidence>
<dbReference type="EMBL" id="JBHSIU010000066">
    <property type="protein sequence ID" value="MFC5004693.1"/>
    <property type="molecule type" value="Genomic_DNA"/>
</dbReference>
<dbReference type="PANTHER" id="PTHR36852">
    <property type="entry name" value="PROTEIN GVPL 2"/>
    <property type="match status" value="1"/>
</dbReference>
<evidence type="ECO:0000256" key="3">
    <source>
        <dbReference type="ARBA" id="ARBA00035643"/>
    </source>
</evidence>
<organism evidence="4 5">
    <name type="scientific">Dactylosporangium cerinum</name>
    <dbReference type="NCBI Taxonomy" id="1434730"/>
    <lineage>
        <taxon>Bacteria</taxon>
        <taxon>Bacillati</taxon>
        <taxon>Actinomycetota</taxon>
        <taxon>Actinomycetes</taxon>
        <taxon>Micromonosporales</taxon>
        <taxon>Micromonosporaceae</taxon>
        <taxon>Dactylosporangium</taxon>
    </lineage>
</organism>
<evidence type="ECO:0000256" key="1">
    <source>
        <dbReference type="ARBA" id="ARBA00022987"/>
    </source>
</evidence>
<accession>A0ABV9W868</accession>